<feature type="domain" description="GHMP kinase C-terminal" evidence="4">
    <location>
        <begin position="210"/>
        <end position="292"/>
    </location>
</feature>
<evidence type="ECO:0000313" key="6">
    <source>
        <dbReference type="Proteomes" id="UP000070107"/>
    </source>
</evidence>
<keyword evidence="6" id="KW-1185">Reference proteome</keyword>
<evidence type="ECO:0000256" key="1">
    <source>
        <dbReference type="ARBA" id="ARBA00022679"/>
    </source>
</evidence>
<protein>
    <submittedName>
        <fullName evidence="5">GHMP kinase</fullName>
    </submittedName>
</protein>
<dbReference type="GO" id="GO:0016301">
    <property type="term" value="F:kinase activity"/>
    <property type="evidence" value="ECO:0007669"/>
    <property type="project" value="UniProtKB-KW"/>
</dbReference>
<organism evidence="5 6">
    <name type="scientific">Paramesorhizobium deserti</name>
    <dbReference type="NCBI Taxonomy" id="1494590"/>
    <lineage>
        <taxon>Bacteria</taxon>
        <taxon>Pseudomonadati</taxon>
        <taxon>Pseudomonadota</taxon>
        <taxon>Alphaproteobacteria</taxon>
        <taxon>Hyphomicrobiales</taxon>
        <taxon>Phyllobacteriaceae</taxon>
        <taxon>Paramesorhizobium</taxon>
    </lineage>
</organism>
<dbReference type="Gene3D" id="3.30.230.10">
    <property type="match status" value="1"/>
</dbReference>
<dbReference type="PANTHER" id="PTHR20861">
    <property type="entry name" value="HOMOSERINE/4-DIPHOSPHOCYTIDYL-2-C-METHYL-D-ERYTHRITOL KINASE"/>
    <property type="match status" value="1"/>
</dbReference>
<evidence type="ECO:0000313" key="5">
    <source>
        <dbReference type="EMBL" id="KXF77512.1"/>
    </source>
</evidence>
<dbReference type="GO" id="GO:0005524">
    <property type="term" value="F:ATP binding"/>
    <property type="evidence" value="ECO:0007669"/>
    <property type="project" value="InterPro"/>
</dbReference>
<dbReference type="SUPFAM" id="SSF54211">
    <property type="entry name" value="Ribosomal protein S5 domain 2-like"/>
    <property type="match status" value="1"/>
</dbReference>
<proteinExistence type="predicted"/>
<reference evidence="5 6" key="1">
    <citation type="submission" date="2015-11" db="EMBL/GenBank/DDBJ databases">
        <title>Draft genome sequence of Paramesorhizobium deserti A-3-E, a strain highly resistant to diverse beta-lactam antibiotics.</title>
        <authorList>
            <person name="Lv R."/>
            <person name="Yang X."/>
            <person name="Fang N."/>
            <person name="Guo J."/>
            <person name="Luo X."/>
            <person name="Peng F."/>
            <person name="Yang R."/>
            <person name="Cui Y."/>
            <person name="Fang C."/>
            <person name="Song Y."/>
        </authorList>
    </citation>
    <scope>NUCLEOTIDE SEQUENCE [LARGE SCALE GENOMIC DNA]</scope>
    <source>
        <strain evidence="5 6">A-3-E</strain>
    </source>
</reference>
<dbReference type="RefSeq" id="WP_068881698.1">
    <property type="nucleotide sequence ID" value="NZ_LNTU01000012.1"/>
</dbReference>
<dbReference type="InterPro" id="IPR004422">
    <property type="entry name" value="RFAP_synthase"/>
</dbReference>
<dbReference type="NCBIfam" id="TIGR00144">
    <property type="entry name" value="beta_RFAP_syn"/>
    <property type="match status" value="1"/>
</dbReference>
<dbReference type="STRING" id="1494590.ATN84_09080"/>
<gene>
    <name evidence="5" type="ORF">ATN84_09080</name>
</gene>
<dbReference type="Pfam" id="PF08544">
    <property type="entry name" value="GHMP_kinases_C"/>
    <property type="match status" value="1"/>
</dbReference>
<dbReference type="PANTHER" id="PTHR20861:SF6">
    <property type="entry name" value="BETA-RIBOFURANOSYLPHENOL 5'-PHOSPHATE SYNTHASE"/>
    <property type="match status" value="1"/>
</dbReference>
<dbReference type="InterPro" id="IPR014721">
    <property type="entry name" value="Ribsml_uS5_D2-typ_fold_subgr"/>
</dbReference>
<dbReference type="Pfam" id="PF00288">
    <property type="entry name" value="GHMP_kinases_N"/>
    <property type="match status" value="1"/>
</dbReference>
<dbReference type="AlphaFoldDB" id="A0A135HWD7"/>
<evidence type="ECO:0000259" key="4">
    <source>
        <dbReference type="Pfam" id="PF08544"/>
    </source>
</evidence>
<dbReference type="InterPro" id="IPR013750">
    <property type="entry name" value="GHMP_kinase_C_dom"/>
</dbReference>
<sequence>MSDSVSIKVPARLHLGFLDMPRKDGGRFGSIGLPLEDIATELTISRARETSVEGEERDRVTDHLIRLCEQLGLRGQHRIVIHRTIPRHAGLGSGTQIALAVAAALRTLHRLPLDSRNDALLLGRGTRSGIGIAAFEKGGLIVDAGRFHQSQPPTVITHIPFPEDWRVILVLDERTQGIHGEAEIEAFRTLPAFPDASSAAICRQVLMGVIPALIEQDIAAFGKAVEAVQTEIGAYFSPAQGGAFTSKAVGATLAKLKSAGAIGIGQSSWGPTGFAFARSQAEARRIVDAIGEPDAVSIRIVPGRNGGAEIIRSTLDLVSM</sequence>
<accession>A0A135HWD7</accession>
<keyword evidence="2 5" id="KW-0418">Kinase</keyword>
<dbReference type="EMBL" id="LNTU01000012">
    <property type="protein sequence ID" value="KXF77512.1"/>
    <property type="molecule type" value="Genomic_DNA"/>
</dbReference>
<feature type="domain" description="GHMP kinase N-terminal" evidence="3">
    <location>
        <begin position="66"/>
        <end position="138"/>
    </location>
</feature>
<comment type="caution">
    <text evidence="5">The sequence shown here is derived from an EMBL/GenBank/DDBJ whole genome shotgun (WGS) entry which is preliminary data.</text>
</comment>
<dbReference type="Proteomes" id="UP000070107">
    <property type="component" value="Unassembled WGS sequence"/>
</dbReference>
<dbReference type="InterPro" id="IPR020568">
    <property type="entry name" value="Ribosomal_Su5_D2-typ_SF"/>
</dbReference>
<dbReference type="PIRSF" id="PIRSF004884">
    <property type="entry name" value="Sugar_kin_arch"/>
    <property type="match status" value="1"/>
</dbReference>
<name>A0A135HWD7_9HYPH</name>
<keyword evidence="1" id="KW-0808">Transferase</keyword>
<dbReference type="InterPro" id="IPR006204">
    <property type="entry name" value="GHMP_kinase_N_dom"/>
</dbReference>
<evidence type="ECO:0000259" key="3">
    <source>
        <dbReference type="Pfam" id="PF00288"/>
    </source>
</evidence>
<evidence type="ECO:0000256" key="2">
    <source>
        <dbReference type="ARBA" id="ARBA00022777"/>
    </source>
</evidence>
<dbReference type="OrthoDB" id="1492801at2"/>